<protein>
    <recommendedName>
        <fullName evidence="4">Prepilin-type N-terminal cleavage/methylation domain-containing protein</fullName>
    </recommendedName>
</protein>
<dbReference type="NCBIfam" id="TIGR02532">
    <property type="entry name" value="IV_pilin_GFxxxE"/>
    <property type="match status" value="1"/>
</dbReference>
<keyword evidence="1" id="KW-0472">Membrane</keyword>
<keyword evidence="1" id="KW-0812">Transmembrane</keyword>
<gene>
    <name evidence="2" type="ORF">UX39_C0022G0013</name>
</gene>
<reference evidence="2 3" key="1">
    <citation type="journal article" date="2015" name="Nature">
        <title>rRNA introns, odd ribosomes, and small enigmatic genomes across a large radiation of phyla.</title>
        <authorList>
            <person name="Brown C.T."/>
            <person name="Hug L.A."/>
            <person name="Thomas B.C."/>
            <person name="Sharon I."/>
            <person name="Castelle C.J."/>
            <person name="Singh A."/>
            <person name="Wilkins M.J."/>
            <person name="Williams K.H."/>
            <person name="Banfield J.F."/>
        </authorList>
    </citation>
    <scope>NUCLEOTIDE SEQUENCE [LARGE SCALE GENOMIC DNA]</scope>
</reference>
<dbReference type="PROSITE" id="PS00409">
    <property type="entry name" value="PROKAR_NTER_METHYL"/>
    <property type="match status" value="1"/>
</dbReference>
<feature type="transmembrane region" description="Helical" evidence="1">
    <location>
        <begin position="20"/>
        <end position="44"/>
    </location>
</feature>
<proteinExistence type="predicted"/>
<dbReference type="InterPro" id="IPR012902">
    <property type="entry name" value="N_methyl_site"/>
</dbReference>
<evidence type="ECO:0000313" key="2">
    <source>
        <dbReference type="EMBL" id="KKU25692.1"/>
    </source>
</evidence>
<sequence>MCCMLKGISTDNQGLDNRGLTLIEVVVAVGIFAIVVTTVVELLWYGWHSMRIVWDQLAVQNEGRKVTQDLTNELRTANYSSIGSYPIASAGANDLTFYSDLDKDSYRERVRYFLVGTTLKKGVIIPTGTPLTYSTSSERVIDMVHDVANVAKENPLRSPVSFTIESKAVIRNLKNN</sequence>
<dbReference type="EMBL" id="LCMA01000022">
    <property type="protein sequence ID" value="KKU25692.1"/>
    <property type="molecule type" value="Genomic_DNA"/>
</dbReference>
<dbReference type="AlphaFoldDB" id="A0A0G1NZB1"/>
<comment type="caution">
    <text evidence="2">The sequence shown here is derived from an EMBL/GenBank/DDBJ whole genome shotgun (WGS) entry which is preliminary data.</text>
</comment>
<accession>A0A0G1NZB1</accession>
<evidence type="ECO:0000256" key="1">
    <source>
        <dbReference type="SAM" id="Phobius"/>
    </source>
</evidence>
<keyword evidence="1" id="KW-1133">Transmembrane helix</keyword>
<organism evidence="2 3">
    <name type="scientific">Candidatus Magasanikbacteria bacterium GW2011_GWA2_46_17</name>
    <dbReference type="NCBI Taxonomy" id="1619042"/>
    <lineage>
        <taxon>Bacteria</taxon>
        <taxon>Candidatus Magasanikiibacteriota</taxon>
    </lineage>
</organism>
<dbReference type="Pfam" id="PF07963">
    <property type="entry name" value="N_methyl"/>
    <property type="match status" value="1"/>
</dbReference>
<name>A0A0G1NZB1_9BACT</name>
<evidence type="ECO:0008006" key="4">
    <source>
        <dbReference type="Google" id="ProtNLM"/>
    </source>
</evidence>
<evidence type="ECO:0000313" key="3">
    <source>
        <dbReference type="Proteomes" id="UP000034175"/>
    </source>
</evidence>
<dbReference type="Proteomes" id="UP000034175">
    <property type="component" value="Unassembled WGS sequence"/>
</dbReference>